<dbReference type="InterPro" id="IPR002376">
    <property type="entry name" value="Formyl_transf_N"/>
</dbReference>
<feature type="domain" description="Formyl transferase N-terminal" evidence="1">
    <location>
        <begin position="33"/>
        <end position="136"/>
    </location>
</feature>
<dbReference type="InterPro" id="IPR005793">
    <property type="entry name" value="Formyl_trans_C"/>
</dbReference>
<dbReference type="InterPro" id="IPR036477">
    <property type="entry name" value="Formyl_transf_N_sf"/>
</dbReference>
<name>A0ABV9QX05_9GAMM</name>
<dbReference type="CDD" id="cd08650">
    <property type="entry name" value="FMT_core_HypX_N"/>
    <property type="match status" value="1"/>
</dbReference>
<accession>A0ABV9QX05</accession>
<dbReference type="InterPro" id="IPR029045">
    <property type="entry name" value="ClpP/crotonase-like_dom_sf"/>
</dbReference>
<proteinExistence type="predicted"/>
<dbReference type="InterPro" id="IPR011034">
    <property type="entry name" value="Formyl_transferase-like_C_sf"/>
</dbReference>
<dbReference type="PANTHER" id="PTHR43388">
    <property type="entry name" value="HYDROGENASE MATURATION FACTOR HOXX"/>
    <property type="match status" value="1"/>
</dbReference>
<dbReference type="Pfam" id="PF00551">
    <property type="entry name" value="Formyl_trans_N"/>
    <property type="match status" value="1"/>
</dbReference>
<organism evidence="3 4">
    <name type="scientific">Dokdonella ginsengisoli</name>
    <dbReference type="NCBI Taxonomy" id="363846"/>
    <lineage>
        <taxon>Bacteria</taxon>
        <taxon>Pseudomonadati</taxon>
        <taxon>Pseudomonadota</taxon>
        <taxon>Gammaproteobacteria</taxon>
        <taxon>Lysobacterales</taxon>
        <taxon>Rhodanobacteraceae</taxon>
        <taxon>Dokdonella</taxon>
    </lineage>
</organism>
<dbReference type="Gene3D" id="3.90.226.10">
    <property type="entry name" value="2-enoyl-CoA Hydratase, Chain A, domain 1"/>
    <property type="match status" value="1"/>
</dbReference>
<dbReference type="InterPro" id="IPR009188">
    <property type="entry name" value="NiFe-hyd_mat_HypX/HoxX"/>
</dbReference>
<dbReference type="InterPro" id="IPR047180">
    <property type="entry name" value="HoxX-like"/>
</dbReference>
<dbReference type="PANTHER" id="PTHR43388:SF1">
    <property type="entry name" value="HYDROGENASE MATURATION FACTOR HOXX"/>
    <property type="match status" value="1"/>
</dbReference>
<dbReference type="Proteomes" id="UP001595886">
    <property type="component" value="Unassembled WGS sequence"/>
</dbReference>
<dbReference type="PIRSF" id="PIRSF006787">
    <property type="entry name" value="Hydrgn_mat_HoxX"/>
    <property type="match status" value="1"/>
</dbReference>
<evidence type="ECO:0000313" key="3">
    <source>
        <dbReference type="EMBL" id="MFC4821174.1"/>
    </source>
</evidence>
<sequence length="556" mass="60809">MRILFLCTRHNSLSQRLQVELEDGGHEIVVAEAASGEEMEIAAQEAYPDLIVAPMLKRAIPESVWTRWTSLIVHPGIPGDRGPSALDWSILDGAERWGVTVLEARAELDGGPVWASAGFPMRGDSKSALYRRETTQAAVDAVLRAIAAFERGENPPPLAPAALAGRERPACRQSDRRFDWQEPTADILARIRSGDSAPGTLARVAGQSMHVFGAHKERGLRGEPGTLLARRDGAVCIATGDGALWLSHLRLKDGIKLPAVQVLGAVAEALPESSLPPQVEPAYATFQDIRYRERGRFGLLHFDFLNGAMSTANCERLLAAYRHALQRPTRAIVLCGGGDFWSNGIDLNAIEAAADPAEESWRNILAMNALVRAIATTQDKLVVCALQGNAGAGGVTLALAADRVYARSGIVLNPHYKRMGGLYGSEFWTYLLPRRVGEATARHLMDALQPVGTARAARIGLIDAALDGDDLPARVMRIVEPELGFLRHRALLAKKALLREQDERRKPLDRYAEEELAEMRRNFFGPDRSYHEARRRFVRKLCAEPVCAAPMSQALA</sequence>
<feature type="domain" description="Formyl transferase C-terminal" evidence="2">
    <location>
        <begin position="173"/>
        <end position="262"/>
    </location>
</feature>
<dbReference type="SUPFAM" id="SSF52096">
    <property type="entry name" value="ClpP/crotonase"/>
    <property type="match status" value="1"/>
</dbReference>
<dbReference type="Pfam" id="PF02911">
    <property type="entry name" value="Formyl_trans_C"/>
    <property type="match status" value="1"/>
</dbReference>
<dbReference type="RefSeq" id="WP_380021459.1">
    <property type="nucleotide sequence ID" value="NZ_JBHSHD010000010.1"/>
</dbReference>
<dbReference type="Pfam" id="PF00378">
    <property type="entry name" value="ECH_1"/>
    <property type="match status" value="1"/>
</dbReference>
<evidence type="ECO:0000259" key="1">
    <source>
        <dbReference type="Pfam" id="PF00551"/>
    </source>
</evidence>
<dbReference type="SUPFAM" id="SSF50486">
    <property type="entry name" value="FMT C-terminal domain-like"/>
    <property type="match status" value="1"/>
</dbReference>
<reference evidence="4" key="1">
    <citation type="journal article" date="2019" name="Int. J. Syst. Evol. Microbiol.">
        <title>The Global Catalogue of Microorganisms (GCM) 10K type strain sequencing project: providing services to taxonomists for standard genome sequencing and annotation.</title>
        <authorList>
            <consortium name="The Broad Institute Genomics Platform"/>
            <consortium name="The Broad Institute Genome Sequencing Center for Infectious Disease"/>
            <person name="Wu L."/>
            <person name="Ma J."/>
        </authorList>
    </citation>
    <scope>NUCLEOTIDE SEQUENCE [LARGE SCALE GENOMIC DNA]</scope>
    <source>
        <strain evidence="4">CCUG 30340</strain>
    </source>
</reference>
<comment type="caution">
    <text evidence="3">The sequence shown here is derived from an EMBL/GenBank/DDBJ whole genome shotgun (WGS) entry which is preliminary data.</text>
</comment>
<keyword evidence="4" id="KW-1185">Reference proteome</keyword>
<dbReference type="SUPFAM" id="SSF53328">
    <property type="entry name" value="Formyltransferase"/>
    <property type="match status" value="1"/>
</dbReference>
<protein>
    <submittedName>
        <fullName evidence="3">Hydrogenase maturation protein</fullName>
    </submittedName>
</protein>
<dbReference type="Gene3D" id="3.40.50.12230">
    <property type="match status" value="1"/>
</dbReference>
<evidence type="ECO:0000259" key="2">
    <source>
        <dbReference type="Pfam" id="PF02911"/>
    </source>
</evidence>
<dbReference type="CDD" id="cd06558">
    <property type="entry name" value="crotonase-like"/>
    <property type="match status" value="1"/>
</dbReference>
<dbReference type="InterPro" id="IPR001753">
    <property type="entry name" value="Enoyl-CoA_hydra/iso"/>
</dbReference>
<dbReference type="CDD" id="cd08701">
    <property type="entry name" value="FMT_C_HypX"/>
    <property type="match status" value="1"/>
</dbReference>
<gene>
    <name evidence="3" type="ORF">ACFO6Q_12630</name>
</gene>
<evidence type="ECO:0000313" key="4">
    <source>
        <dbReference type="Proteomes" id="UP001595886"/>
    </source>
</evidence>
<dbReference type="EMBL" id="JBHSHD010000010">
    <property type="protein sequence ID" value="MFC4821174.1"/>
    <property type="molecule type" value="Genomic_DNA"/>
</dbReference>